<comment type="caution">
    <text evidence="7">The sequence shown here is derived from an EMBL/GenBank/DDBJ whole genome shotgun (WGS) entry which is preliminary data.</text>
</comment>
<dbReference type="SUPFAM" id="SSF88946">
    <property type="entry name" value="Sigma2 domain of RNA polymerase sigma factors"/>
    <property type="match status" value="1"/>
</dbReference>
<organism evidence="7 8">
    <name type="scientific">Chelatococcus sambhunathii</name>
    <dbReference type="NCBI Taxonomy" id="363953"/>
    <lineage>
        <taxon>Bacteria</taxon>
        <taxon>Pseudomonadati</taxon>
        <taxon>Pseudomonadota</taxon>
        <taxon>Alphaproteobacteria</taxon>
        <taxon>Hyphomicrobiales</taxon>
        <taxon>Chelatococcaceae</taxon>
        <taxon>Chelatococcus</taxon>
    </lineage>
</organism>
<dbReference type="EMBL" id="JADBEO010000016">
    <property type="protein sequence ID" value="MDR4306822.1"/>
    <property type="molecule type" value="Genomic_DNA"/>
</dbReference>
<dbReference type="InterPro" id="IPR013249">
    <property type="entry name" value="RNA_pol_sigma70_r4_t2"/>
</dbReference>
<proteinExistence type="inferred from homology"/>
<evidence type="ECO:0000256" key="2">
    <source>
        <dbReference type="ARBA" id="ARBA00023015"/>
    </source>
</evidence>
<gene>
    <name evidence="7" type="ORF">IHQ68_09345</name>
</gene>
<dbReference type="Proteomes" id="UP001181622">
    <property type="component" value="Unassembled WGS sequence"/>
</dbReference>
<dbReference type="Pfam" id="PF04542">
    <property type="entry name" value="Sigma70_r2"/>
    <property type="match status" value="1"/>
</dbReference>
<dbReference type="Gene3D" id="1.10.10.10">
    <property type="entry name" value="Winged helix-like DNA-binding domain superfamily/Winged helix DNA-binding domain"/>
    <property type="match status" value="1"/>
</dbReference>
<feature type="domain" description="RNA polymerase sigma factor 70 region 4 type 2" evidence="6">
    <location>
        <begin position="120"/>
        <end position="170"/>
    </location>
</feature>
<name>A0ABU1DFC9_9HYPH</name>
<dbReference type="SUPFAM" id="SSF88659">
    <property type="entry name" value="Sigma3 and sigma4 domains of RNA polymerase sigma factors"/>
    <property type="match status" value="1"/>
</dbReference>
<protein>
    <submittedName>
        <fullName evidence="7">RNA polymerase sigma factor</fullName>
    </submittedName>
</protein>
<evidence type="ECO:0000259" key="5">
    <source>
        <dbReference type="Pfam" id="PF04542"/>
    </source>
</evidence>
<dbReference type="InterPro" id="IPR007627">
    <property type="entry name" value="RNA_pol_sigma70_r2"/>
</dbReference>
<accession>A0ABU1DFC9</accession>
<dbReference type="InterPro" id="IPR014284">
    <property type="entry name" value="RNA_pol_sigma-70_dom"/>
</dbReference>
<dbReference type="Pfam" id="PF08281">
    <property type="entry name" value="Sigma70_r4_2"/>
    <property type="match status" value="1"/>
</dbReference>
<keyword evidence="8" id="KW-1185">Reference proteome</keyword>
<keyword evidence="2" id="KW-0805">Transcription regulation</keyword>
<evidence type="ECO:0000313" key="8">
    <source>
        <dbReference type="Proteomes" id="UP001181622"/>
    </source>
</evidence>
<evidence type="ECO:0000256" key="3">
    <source>
        <dbReference type="ARBA" id="ARBA00023082"/>
    </source>
</evidence>
<dbReference type="Gene3D" id="1.10.1740.10">
    <property type="match status" value="1"/>
</dbReference>
<keyword evidence="3" id="KW-0731">Sigma factor</keyword>
<evidence type="ECO:0000313" key="7">
    <source>
        <dbReference type="EMBL" id="MDR4306822.1"/>
    </source>
</evidence>
<dbReference type="RefSeq" id="WP_309391046.1">
    <property type="nucleotide sequence ID" value="NZ_JADBEO010000016.1"/>
</dbReference>
<evidence type="ECO:0000256" key="4">
    <source>
        <dbReference type="ARBA" id="ARBA00023163"/>
    </source>
</evidence>
<sequence length="179" mass="19319">MNGVSDEALVALAKAGDRRAFEALVSRHYAAIHRFSWRLCGEAAEAEDVAQETLIRVARGISGFEGRSAFRSWAFGVAANCAKDAIRARRRRARTLEAAAVAALVEPACAVEHDDGEAGLWDAVRDLPDGQREAVMLVHVEGLSHGEAARALGCAEATVSWRLFAARRRLKSHLSRASA</sequence>
<dbReference type="InterPro" id="IPR013324">
    <property type="entry name" value="RNA_pol_sigma_r3/r4-like"/>
</dbReference>
<dbReference type="InterPro" id="IPR036388">
    <property type="entry name" value="WH-like_DNA-bd_sf"/>
</dbReference>
<keyword evidence="4" id="KW-0804">Transcription</keyword>
<evidence type="ECO:0000259" key="6">
    <source>
        <dbReference type="Pfam" id="PF08281"/>
    </source>
</evidence>
<dbReference type="InterPro" id="IPR013325">
    <property type="entry name" value="RNA_pol_sigma_r2"/>
</dbReference>
<evidence type="ECO:0000256" key="1">
    <source>
        <dbReference type="ARBA" id="ARBA00010641"/>
    </source>
</evidence>
<dbReference type="InterPro" id="IPR039425">
    <property type="entry name" value="RNA_pol_sigma-70-like"/>
</dbReference>
<dbReference type="NCBIfam" id="TIGR02937">
    <property type="entry name" value="sigma70-ECF"/>
    <property type="match status" value="1"/>
</dbReference>
<comment type="similarity">
    <text evidence="1">Belongs to the sigma-70 factor family. ECF subfamily.</text>
</comment>
<feature type="domain" description="RNA polymerase sigma-70 region 2" evidence="5">
    <location>
        <begin position="24"/>
        <end position="92"/>
    </location>
</feature>
<dbReference type="PANTHER" id="PTHR43133">
    <property type="entry name" value="RNA POLYMERASE ECF-TYPE SIGMA FACTO"/>
    <property type="match status" value="1"/>
</dbReference>
<reference evidence="7" key="1">
    <citation type="submission" date="2020-10" db="EMBL/GenBank/DDBJ databases">
        <authorList>
            <person name="Abbas A."/>
            <person name="Razzaq R."/>
            <person name="Waqas M."/>
            <person name="Abbas N."/>
            <person name="Nielsen T.K."/>
            <person name="Hansen L.H."/>
            <person name="Hussain S."/>
            <person name="Shahid M."/>
        </authorList>
    </citation>
    <scope>NUCLEOTIDE SEQUENCE</scope>
    <source>
        <strain evidence="7">S14</strain>
    </source>
</reference>
<dbReference type="CDD" id="cd06171">
    <property type="entry name" value="Sigma70_r4"/>
    <property type="match status" value="1"/>
</dbReference>
<dbReference type="PANTHER" id="PTHR43133:SF25">
    <property type="entry name" value="RNA POLYMERASE SIGMA FACTOR RFAY-RELATED"/>
    <property type="match status" value="1"/>
</dbReference>